<dbReference type="Proteomes" id="UP000078354">
    <property type="component" value="Chromosome"/>
</dbReference>
<name>A0A191YP42_9PSED</name>
<sequence>MNTLPSFDAKMNSFIKGNKSAKGYSGPDEQMMAHWMRQYGGLDESVIQDARNRRDEVKREIRELEAAHEQQDQPLQ</sequence>
<dbReference type="RefSeq" id="WP_064676230.1">
    <property type="nucleotide sequence ID" value="NZ_CP014870.1"/>
</dbReference>
<evidence type="ECO:0000313" key="2">
    <source>
        <dbReference type="Proteomes" id="UP000078354"/>
    </source>
</evidence>
<proteinExistence type="predicted"/>
<dbReference type="OrthoDB" id="6947307at2"/>
<keyword evidence="2" id="KW-1185">Reference proteome</keyword>
<organism evidence="1 2">
    <name type="scientific">Pseudomonas silesiensis</name>
    <dbReference type="NCBI Taxonomy" id="1853130"/>
    <lineage>
        <taxon>Bacteria</taxon>
        <taxon>Pseudomonadati</taxon>
        <taxon>Pseudomonadota</taxon>
        <taxon>Gammaproteobacteria</taxon>
        <taxon>Pseudomonadales</taxon>
        <taxon>Pseudomonadaceae</taxon>
        <taxon>Pseudomonas</taxon>
    </lineage>
</organism>
<gene>
    <name evidence="1" type="ORF">PMA3_05540</name>
</gene>
<protein>
    <submittedName>
        <fullName evidence="1">Uncharacterized protein</fullName>
    </submittedName>
</protein>
<dbReference type="KEGG" id="psil:PMA3_05540"/>
<dbReference type="AlphaFoldDB" id="A0A191YP42"/>
<accession>A0A191YP42</accession>
<evidence type="ECO:0000313" key="1">
    <source>
        <dbReference type="EMBL" id="ANJ54660.1"/>
    </source>
</evidence>
<reference evidence="1 2" key="1">
    <citation type="journal article" date="2018" name="Syst. Appl. Microbiol.">
        <title>Pseudomonas silesiensis sp. nov. strain A3T isolated from a biological pesticide sewage treatment plant and analysis of the complete genome sequence.</title>
        <authorList>
            <person name="Kaminski M.A."/>
            <person name="Furmanczyk E.M."/>
            <person name="Sobczak A."/>
            <person name="Dziembowski A."/>
            <person name="Lipinski L."/>
        </authorList>
    </citation>
    <scope>NUCLEOTIDE SEQUENCE [LARGE SCALE GENOMIC DNA]</scope>
    <source>
        <strain evidence="1 2">A3</strain>
    </source>
</reference>
<dbReference type="EMBL" id="CP014870">
    <property type="protein sequence ID" value="ANJ54660.1"/>
    <property type="molecule type" value="Genomic_DNA"/>
</dbReference>